<evidence type="ECO:0000256" key="1">
    <source>
        <dbReference type="SAM" id="MobiDB-lite"/>
    </source>
</evidence>
<organism evidence="2 3">
    <name type="scientific">Pararge aegeria aegeria</name>
    <dbReference type="NCBI Taxonomy" id="348720"/>
    <lineage>
        <taxon>Eukaryota</taxon>
        <taxon>Metazoa</taxon>
        <taxon>Ecdysozoa</taxon>
        <taxon>Arthropoda</taxon>
        <taxon>Hexapoda</taxon>
        <taxon>Insecta</taxon>
        <taxon>Pterygota</taxon>
        <taxon>Neoptera</taxon>
        <taxon>Endopterygota</taxon>
        <taxon>Lepidoptera</taxon>
        <taxon>Glossata</taxon>
        <taxon>Ditrysia</taxon>
        <taxon>Papilionoidea</taxon>
        <taxon>Nymphalidae</taxon>
        <taxon>Satyrinae</taxon>
        <taxon>Satyrini</taxon>
        <taxon>Parargina</taxon>
        <taxon>Pararge</taxon>
    </lineage>
</organism>
<comment type="caution">
    <text evidence="2">The sequence shown here is derived from an EMBL/GenBank/DDBJ whole genome shotgun (WGS) entry which is preliminary data.</text>
</comment>
<evidence type="ECO:0000313" key="3">
    <source>
        <dbReference type="Proteomes" id="UP000838756"/>
    </source>
</evidence>
<feature type="region of interest" description="Disordered" evidence="1">
    <location>
        <begin position="61"/>
        <end position="82"/>
    </location>
</feature>
<dbReference type="OrthoDB" id="6938952at2759"/>
<dbReference type="EMBL" id="CAKXAJ010025796">
    <property type="protein sequence ID" value="CAH2244044.1"/>
    <property type="molecule type" value="Genomic_DNA"/>
</dbReference>
<dbReference type="AlphaFoldDB" id="A0A8S4RY39"/>
<reference evidence="2" key="1">
    <citation type="submission" date="2022-03" db="EMBL/GenBank/DDBJ databases">
        <authorList>
            <person name="Lindestad O."/>
        </authorList>
    </citation>
    <scope>NUCLEOTIDE SEQUENCE</scope>
</reference>
<keyword evidence="3" id="KW-1185">Reference proteome</keyword>
<gene>
    <name evidence="2" type="primary">jg12145</name>
    <name evidence="2" type="ORF">PAEG_LOCUS20052</name>
</gene>
<accession>A0A8S4RY39</accession>
<sequence>MEKATLGVALRDHIRNEIRRRTKGTDIAQRVAKLKWQWAGHIARRTDGRWVPRCWSGNPAQENAALVDPQPGGQTTSNESRGVAGCKWPRIVEFLTPYKRSMSSGGRQSVMIR</sequence>
<protein>
    <submittedName>
        <fullName evidence="2">Jg12145 protein</fullName>
    </submittedName>
</protein>
<proteinExistence type="predicted"/>
<dbReference type="Proteomes" id="UP000838756">
    <property type="component" value="Unassembled WGS sequence"/>
</dbReference>
<name>A0A8S4RY39_9NEOP</name>
<evidence type="ECO:0000313" key="2">
    <source>
        <dbReference type="EMBL" id="CAH2244044.1"/>
    </source>
</evidence>